<dbReference type="GO" id="GO:0016491">
    <property type="term" value="F:oxidoreductase activity"/>
    <property type="evidence" value="ECO:0007669"/>
    <property type="project" value="UniProtKB-KW"/>
</dbReference>
<keyword evidence="6 7" id="KW-0472">Membrane</keyword>
<proteinExistence type="inferred from homology"/>
<dbReference type="GO" id="GO:0008137">
    <property type="term" value="F:NADH dehydrogenase (ubiquinone) activity"/>
    <property type="evidence" value="ECO:0007669"/>
    <property type="project" value="InterPro"/>
</dbReference>
<evidence type="ECO:0000256" key="3">
    <source>
        <dbReference type="ARBA" id="ARBA00022475"/>
    </source>
</evidence>
<feature type="transmembrane region" description="Helical" evidence="7">
    <location>
        <begin position="71"/>
        <end position="93"/>
    </location>
</feature>
<name>A0A075FNR3_9ARCH</name>
<dbReference type="InterPro" id="IPR001750">
    <property type="entry name" value="ND/Mrp_TM"/>
</dbReference>
<dbReference type="EC" id="1.6.5.3" evidence="9"/>
<feature type="transmembrane region" description="Helical" evidence="7">
    <location>
        <begin position="364"/>
        <end position="382"/>
    </location>
</feature>
<feature type="transmembrane region" description="Helical" evidence="7">
    <location>
        <begin position="299"/>
        <end position="317"/>
    </location>
</feature>
<dbReference type="EMBL" id="KF900382">
    <property type="protein sequence ID" value="AIE92974.1"/>
    <property type="molecule type" value="Genomic_DNA"/>
</dbReference>
<comment type="similarity">
    <text evidence="2">Belongs to the complex I subunit 4 family.</text>
</comment>
<dbReference type="PRINTS" id="PR01437">
    <property type="entry name" value="NUOXDRDTASE4"/>
</dbReference>
<reference evidence="9" key="1">
    <citation type="journal article" date="2014" name="Genome Biol. Evol.">
        <title>Pangenome evidence for extensive interdomain horizontal transfer affecting lineage core and shell genes in uncultured planktonic thaumarchaeota and euryarchaeota.</title>
        <authorList>
            <person name="Deschamps P."/>
            <person name="Zivanovic Y."/>
            <person name="Moreira D."/>
            <person name="Rodriguez-Valera F."/>
            <person name="Lopez-Garcia P."/>
        </authorList>
    </citation>
    <scope>NUCLEOTIDE SEQUENCE</scope>
</reference>
<protein>
    <submittedName>
        <fullName evidence="9">NADH-quinone oxidoreductase subunit M (NuoM)</fullName>
        <ecNumber evidence="9">1.6.5.3</ecNumber>
    </submittedName>
</protein>
<dbReference type="NCBIfam" id="TIGR01972">
    <property type="entry name" value="NDH_I_M"/>
    <property type="match status" value="1"/>
</dbReference>
<evidence type="ECO:0000256" key="7">
    <source>
        <dbReference type="SAM" id="Phobius"/>
    </source>
</evidence>
<gene>
    <name evidence="9" type="primary">nuoM</name>
</gene>
<dbReference type="PANTHER" id="PTHR42703">
    <property type="entry name" value="NADH DEHYDROGENASE"/>
    <property type="match status" value="1"/>
</dbReference>
<feature type="transmembrane region" description="Helical" evidence="7">
    <location>
        <begin position="187"/>
        <end position="210"/>
    </location>
</feature>
<evidence type="ECO:0000256" key="5">
    <source>
        <dbReference type="ARBA" id="ARBA00022989"/>
    </source>
</evidence>
<dbReference type="InterPro" id="IPR050586">
    <property type="entry name" value="CPA3_Na-H_Antiporter_D"/>
</dbReference>
<evidence type="ECO:0000256" key="2">
    <source>
        <dbReference type="ARBA" id="ARBA00009025"/>
    </source>
</evidence>
<evidence type="ECO:0000256" key="4">
    <source>
        <dbReference type="ARBA" id="ARBA00022692"/>
    </source>
</evidence>
<evidence type="ECO:0000313" key="9">
    <source>
        <dbReference type="EMBL" id="AIE92974.1"/>
    </source>
</evidence>
<keyword evidence="9" id="KW-0560">Oxidoreductase</keyword>
<feature type="transmembrane region" description="Helical" evidence="7">
    <location>
        <begin position="6"/>
        <end position="23"/>
    </location>
</feature>
<accession>A0A075FNR3</accession>
<organism evidence="9">
    <name type="scientific">uncultured marine thaumarchaeote AD1000_30_G09</name>
    <dbReference type="NCBI Taxonomy" id="1455905"/>
    <lineage>
        <taxon>Archaea</taxon>
        <taxon>Nitrososphaerota</taxon>
        <taxon>environmental samples</taxon>
    </lineage>
</organism>
<feature type="transmembrane region" description="Helical" evidence="7">
    <location>
        <begin position="436"/>
        <end position="457"/>
    </location>
</feature>
<dbReference type="InterPro" id="IPR003918">
    <property type="entry name" value="NADH_UbQ_OxRdtase"/>
</dbReference>
<feature type="transmembrane region" description="Helical" evidence="7">
    <location>
        <begin position="136"/>
        <end position="155"/>
    </location>
</feature>
<evidence type="ECO:0000256" key="6">
    <source>
        <dbReference type="ARBA" id="ARBA00023136"/>
    </source>
</evidence>
<feature type="transmembrane region" description="Helical" evidence="7">
    <location>
        <begin position="394"/>
        <end position="416"/>
    </location>
</feature>
<dbReference type="Pfam" id="PF00361">
    <property type="entry name" value="Proton_antipo_M"/>
    <property type="match status" value="1"/>
</dbReference>
<dbReference type="GO" id="GO:0042773">
    <property type="term" value="P:ATP synthesis coupled electron transport"/>
    <property type="evidence" value="ECO:0007669"/>
    <property type="project" value="InterPro"/>
</dbReference>
<dbReference type="InterPro" id="IPR010227">
    <property type="entry name" value="NADH_Q_OxRdtase_chainM/4"/>
</dbReference>
<feature type="domain" description="NADH:quinone oxidoreductase/Mrp antiporter transmembrane" evidence="8">
    <location>
        <begin position="155"/>
        <end position="428"/>
    </location>
</feature>
<feature type="transmembrane region" description="Helical" evidence="7">
    <location>
        <begin position="230"/>
        <end position="254"/>
    </location>
</feature>
<dbReference type="AlphaFoldDB" id="A0A075FNR3"/>
<evidence type="ECO:0000256" key="1">
    <source>
        <dbReference type="ARBA" id="ARBA00004651"/>
    </source>
</evidence>
<feature type="transmembrane region" description="Helical" evidence="7">
    <location>
        <begin position="161"/>
        <end position="180"/>
    </location>
</feature>
<evidence type="ECO:0000259" key="8">
    <source>
        <dbReference type="Pfam" id="PF00361"/>
    </source>
</evidence>
<keyword evidence="5 7" id="KW-1133">Transmembrane helix</keyword>
<keyword evidence="4 7" id="KW-0812">Transmembrane</keyword>
<feature type="transmembrane region" description="Helical" evidence="7">
    <location>
        <begin position="266"/>
        <end position="287"/>
    </location>
</feature>
<keyword evidence="3" id="KW-1003">Cell membrane</keyword>
<dbReference type="GO" id="GO:0005886">
    <property type="term" value="C:plasma membrane"/>
    <property type="evidence" value="ECO:0007669"/>
    <property type="project" value="UniProtKB-SubCell"/>
</dbReference>
<feature type="transmembrane region" description="Helical" evidence="7">
    <location>
        <begin position="478"/>
        <end position="498"/>
    </location>
</feature>
<sequence>MEYALLQAVFLPLLLSPLAYIIGRKFGHTAATWFTFGLLLYCTILVITASIDGTYEEHYPWTELFGEFGLLLDGLAAPFAIMIYVLCTILALYSKPYMLHKFHEFFKEQAPKPVYQSDGTALESISLEKFVNRQSGVYYALFLVFSMGMLGTVLATNLIEFYIFFEVMLIPAFLLVGFWGDRPRRRIALMFFFWTHVGAVILLLGLLAIGLNVGSFDFADINEAAIPPDILFPAAVAIIIGLGVKLAAFGFHIWLPYAHGSAPTPISALLSPAMIGIGAYALFRLIVEFLPQTYADLSIWLTIWGVGTMFYGGAMALMQDDIKRVFAYSSISQMGYLLFGIGSISVLGLAGAEMMYISHALGKGLLFMSAGIIIVQVGTRSLSKLGGLGSKLPITAVCAVIGALTIMGVPPTSGFMGEWMLFYGVLETALEEGNDVRSLMFALGLVATVLTMSYMLWMLKRVFFGKLPENFSKVKEGSWYMLSPMMVLAGFTIVLGIYPDIFLSKIMPYMQGVLGG</sequence>
<comment type="subcellular location">
    <subcellularLocation>
        <location evidence="1">Cell membrane</location>
        <topology evidence="1">Multi-pass membrane protein</topology>
    </subcellularLocation>
</comment>
<feature type="transmembrane region" description="Helical" evidence="7">
    <location>
        <begin position="30"/>
        <end position="51"/>
    </location>
</feature>
<dbReference type="PANTHER" id="PTHR42703:SF1">
    <property type="entry name" value="NA(+)_H(+) ANTIPORTER SUBUNIT D1"/>
    <property type="match status" value="1"/>
</dbReference>